<comment type="caution">
    <text evidence="1">The sequence shown here is derived from an EMBL/GenBank/DDBJ whole genome shotgun (WGS) entry which is preliminary data.</text>
</comment>
<sequence length="16" mass="1817">MIKMIKTSILAYTCSN</sequence>
<protein>
    <submittedName>
        <fullName evidence="1">Uncharacterized protein</fullName>
    </submittedName>
</protein>
<proteinExistence type="predicted"/>
<evidence type="ECO:0000313" key="2">
    <source>
        <dbReference type="Proteomes" id="UP000018936"/>
    </source>
</evidence>
<gene>
    <name evidence="1" type="ORF">L345_13371</name>
</gene>
<dbReference type="EMBL" id="AZIM01004322">
    <property type="protein sequence ID" value="ETE60884.1"/>
    <property type="molecule type" value="Genomic_DNA"/>
</dbReference>
<dbReference type="AlphaFoldDB" id="V8NF42"/>
<organism evidence="1 2">
    <name type="scientific">Ophiophagus hannah</name>
    <name type="common">King cobra</name>
    <name type="synonym">Naja hannah</name>
    <dbReference type="NCBI Taxonomy" id="8665"/>
    <lineage>
        <taxon>Eukaryota</taxon>
        <taxon>Metazoa</taxon>
        <taxon>Chordata</taxon>
        <taxon>Craniata</taxon>
        <taxon>Vertebrata</taxon>
        <taxon>Euteleostomi</taxon>
        <taxon>Lepidosauria</taxon>
        <taxon>Squamata</taxon>
        <taxon>Bifurcata</taxon>
        <taxon>Unidentata</taxon>
        <taxon>Episquamata</taxon>
        <taxon>Toxicofera</taxon>
        <taxon>Serpentes</taxon>
        <taxon>Colubroidea</taxon>
        <taxon>Elapidae</taxon>
        <taxon>Elapinae</taxon>
        <taxon>Ophiophagus</taxon>
    </lineage>
</organism>
<keyword evidence="2" id="KW-1185">Reference proteome</keyword>
<evidence type="ECO:0000313" key="1">
    <source>
        <dbReference type="EMBL" id="ETE60884.1"/>
    </source>
</evidence>
<name>V8NF42_OPHHA</name>
<reference evidence="1 2" key="1">
    <citation type="journal article" date="2013" name="Proc. Natl. Acad. Sci. U.S.A.">
        <title>The king cobra genome reveals dynamic gene evolution and adaptation in the snake venom system.</title>
        <authorList>
            <person name="Vonk F.J."/>
            <person name="Casewell N.R."/>
            <person name="Henkel C.V."/>
            <person name="Heimberg A.M."/>
            <person name="Jansen H.J."/>
            <person name="McCleary R.J."/>
            <person name="Kerkkamp H.M."/>
            <person name="Vos R.A."/>
            <person name="Guerreiro I."/>
            <person name="Calvete J.J."/>
            <person name="Wuster W."/>
            <person name="Woods A.E."/>
            <person name="Logan J.M."/>
            <person name="Harrison R.A."/>
            <person name="Castoe T.A."/>
            <person name="de Koning A.P."/>
            <person name="Pollock D.D."/>
            <person name="Yandell M."/>
            <person name="Calderon D."/>
            <person name="Renjifo C."/>
            <person name="Currier R.B."/>
            <person name="Salgado D."/>
            <person name="Pla D."/>
            <person name="Sanz L."/>
            <person name="Hyder A.S."/>
            <person name="Ribeiro J.M."/>
            <person name="Arntzen J.W."/>
            <person name="van den Thillart G.E."/>
            <person name="Boetzer M."/>
            <person name="Pirovano W."/>
            <person name="Dirks R.P."/>
            <person name="Spaink H.P."/>
            <person name="Duboule D."/>
            <person name="McGlinn E."/>
            <person name="Kini R.M."/>
            <person name="Richardson M.K."/>
        </authorList>
    </citation>
    <scope>NUCLEOTIDE SEQUENCE</scope>
    <source>
        <tissue evidence="1">Blood</tissue>
    </source>
</reference>
<accession>V8NF42</accession>
<dbReference type="Proteomes" id="UP000018936">
    <property type="component" value="Unassembled WGS sequence"/>
</dbReference>